<dbReference type="GO" id="GO:0000160">
    <property type="term" value="P:phosphorelay signal transduction system"/>
    <property type="evidence" value="ECO:0007669"/>
    <property type="project" value="InterPro"/>
</dbReference>
<dbReference type="InterPro" id="IPR058245">
    <property type="entry name" value="NreC/VraR/RcsB-like_REC"/>
</dbReference>
<dbReference type="GO" id="GO:0006355">
    <property type="term" value="P:regulation of DNA-templated transcription"/>
    <property type="evidence" value="ECO:0007669"/>
    <property type="project" value="InterPro"/>
</dbReference>
<dbReference type="Gene3D" id="3.40.50.2300">
    <property type="match status" value="1"/>
</dbReference>
<dbReference type="Proteomes" id="UP000588068">
    <property type="component" value="Unassembled WGS sequence"/>
</dbReference>
<dbReference type="AlphaFoldDB" id="A0A841HPV7"/>
<dbReference type="SUPFAM" id="SSF46894">
    <property type="entry name" value="C-terminal effector domain of the bipartite response regulators"/>
    <property type="match status" value="1"/>
</dbReference>
<reference evidence="6 7" key="1">
    <citation type="submission" date="2020-08" db="EMBL/GenBank/DDBJ databases">
        <title>Genomic Encyclopedia of Type Strains, Phase IV (KMG-IV): sequencing the most valuable type-strain genomes for metagenomic binning, comparative biology and taxonomic classification.</title>
        <authorList>
            <person name="Goeker M."/>
        </authorList>
    </citation>
    <scope>NUCLEOTIDE SEQUENCE [LARGE SCALE GENOMIC DNA]</scope>
    <source>
        <strain evidence="6 7">DSM 26723</strain>
    </source>
</reference>
<keyword evidence="7" id="KW-1185">Reference proteome</keyword>
<dbReference type="EMBL" id="JACHHZ010000003">
    <property type="protein sequence ID" value="MBB6094148.1"/>
    <property type="molecule type" value="Genomic_DNA"/>
</dbReference>
<dbReference type="InterPro" id="IPR011006">
    <property type="entry name" value="CheY-like_superfamily"/>
</dbReference>
<dbReference type="GO" id="GO:0003677">
    <property type="term" value="F:DNA binding"/>
    <property type="evidence" value="ECO:0007669"/>
    <property type="project" value="UniProtKB-KW"/>
</dbReference>
<gene>
    <name evidence="6" type="ORF">HNQ60_003029</name>
</gene>
<feature type="domain" description="HTH luxR-type" evidence="4">
    <location>
        <begin position="148"/>
        <end position="213"/>
    </location>
</feature>
<sequence>MNQPTTPIKLMLVDDHAIVREGLRALLSDVDEFVIAGEASNGDEACRIAPQLLPDLVLIDLKMPGMHAPDAIRMLRAVVPNVKVLALTSYAEDDQVRDVMKAGAMGYVLKEVSKADFLEALRTVSEGHPWLHPQAQRSLMEQLRSGKPADPLATLTYRERSVLELIARGKSNRQIAGDLNLTEGTVKGYVSIILAKLKLEDRTQAALFAAERGMGRPKRDTSAR</sequence>
<feature type="domain" description="Response regulatory" evidence="5">
    <location>
        <begin position="9"/>
        <end position="125"/>
    </location>
</feature>
<dbReference type="RefSeq" id="WP_184333149.1">
    <property type="nucleotide sequence ID" value="NZ_JACHHZ010000003.1"/>
</dbReference>
<dbReference type="InterPro" id="IPR039420">
    <property type="entry name" value="WalR-like"/>
</dbReference>
<keyword evidence="2 6" id="KW-0238">DNA-binding</keyword>
<evidence type="ECO:0000259" key="5">
    <source>
        <dbReference type="PROSITE" id="PS50110"/>
    </source>
</evidence>
<evidence type="ECO:0000313" key="7">
    <source>
        <dbReference type="Proteomes" id="UP000588068"/>
    </source>
</evidence>
<dbReference type="SMART" id="SM00421">
    <property type="entry name" value="HTH_LUXR"/>
    <property type="match status" value="1"/>
</dbReference>
<evidence type="ECO:0000259" key="4">
    <source>
        <dbReference type="PROSITE" id="PS50043"/>
    </source>
</evidence>
<dbReference type="InterPro" id="IPR001789">
    <property type="entry name" value="Sig_transdc_resp-reg_receiver"/>
</dbReference>
<dbReference type="SUPFAM" id="SSF52172">
    <property type="entry name" value="CheY-like"/>
    <property type="match status" value="1"/>
</dbReference>
<protein>
    <submittedName>
        <fullName evidence="6">DNA-binding NarL/FixJ family response regulator</fullName>
    </submittedName>
</protein>
<dbReference type="PROSITE" id="PS50110">
    <property type="entry name" value="RESPONSE_REGULATORY"/>
    <property type="match status" value="1"/>
</dbReference>
<proteinExistence type="predicted"/>
<accession>A0A841HPV7</accession>
<evidence type="ECO:0000256" key="2">
    <source>
        <dbReference type="ARBA" id="ARBA00023125"/>
    </source>
</evidence>
<dbReference type="PANTHER" id="PTHR43214:SF43">
    <property type="entry name" value="TWO-COMPONENT RESPONSE REGULATOR"/>
    <property type="match status" value="1"/>
</dbReference>
<keyword evidence="1 3" id="KW-0597">Phosphoprotein</keyword>
<dbReference type="InterPro" id="IPR000792">
    <property type="entry name" value="Tscrpt_reg_LuxR_C"/>
</dbReference>
<dbReference type="CDD" id="cd06170">
    <property type="entry name" value="LuxR_C_like"/>
    <property type="match status" value="1"/>
</dbReference>
<comment type="caution">
    <text evidence="6">The sequence shown here is derived from an EMBL/GenBank/DDBJ whole genome shotgun (WGS) entry which is preliminary data.</text>
</comment>
<dbReference type="SMART" id="SM00448">
    <property type="entry name" value="REC"/>
    <property type="match status" value="1"/>
</dbReference>
<dbReference type="PRINTS" id="PR00038">
    <property type="entry name" value="HTHLUXR"/>
</dbReference>
<name>A0A841HPV7_9GAMM</name>
<evidence type="ECO:0000313" key="6">
    <source>
        <dbReference type="EMBL" id="MBB6094148.1"/>
    </source>
</evidence>
<evidence type="ECO:0000256" key="3">
    <source>
        <dbReference type="PROSITE-ProRule" id="PRU00169"/>
    </source>
</evidence>
<dbReference type="PANTHER" id="PTHR43214">
    <property type="entry name" value="TWO-COMPONENT RESPONSE REGULATOR"/>
    <property type="match status" value="1"/>
</dbReference>
<organism evidence="6 7">
    <name type="scientific">Povalibacter uvarum</name>
    <dbReference type="NCBI Taxonomy" id="732238"/>
    <lineage>
        <taxon>Bacteria</taxon>
        <taxon>Pseudomonadati</taxon>
        <taxon>Pseudomonadota</taxon>
        <taxon>Gammaproteobacteria</taxon>
        <taxon>Steroidobacterales</taxon>
        <taxon>Steroidobacteraceae</taxon>
        <taxon>Povalibacter</taxon>
    </lineage>
</organism>
<dbReference type="InterPro" id="IPR016032">
    <property type="entry name" value="Sig_transdc_resp-reg_C-effctor"/>
</dbReference>
<dbReference type="Pfam" id="PF00072">
    <property type="entry name" value="Response_reg"/>
    <property type="match status" value="1"/>
</dbReference>
<dbReference type="PROSITE" id="PS50043">
    <property type="entry name" value="HTH_LUXR_2"/>
    <property type="match status" value="1"/>
</dbReference>
<dbReference type="Pfam" id="PF00196">
    <property type="entry name" value="GerE"/>
    <property type="match status" value="1"/>
</dbReference>
<evidence type="ECO:0000256" key="1">
    <source>
        <dbReference type="ARBA" id="ARBA00022553"/>
    </source>
</evidence>
<dbReference type="CDD" id="cd17535">
    <property type="entry name" value="REC_NarL-like"/>
    <property type="match status" value="1"/>
</dbReference>
<feature type="modified residue" description="4-aspartylphosphate" evidence="3">
    <location>
        <position position="60"/>
    </location>
</feature>